<dbReference type="AlphaFoldDB" id="L0K3D3"/>
<dbReference type="Proteomes" id="UP000010878">
    <property type="component" value="Chromosome"/>
</dbReference>
<evidence type="ECO:0000313" key="1">
    <source>
        <dbReference type="EMBL" id="AGB38849.1"/>
    </source>
</evidence>
<organism evidence="1 2">
    <name type="scientific">Natronococcus occultus SP4</name>
    <dbReference type="NCBI Taxonomy" id="694430"/>
    <lineage>
        <taxon>Archaea</taxon>
        <taxon>Methanobacteriati</taxon>
        <taxon>Methanobacteriota</taxon>
        <taxon>Stenosarchaea group</taxon>
        <taxon>Halobacteria</taxon>
        <taxon>Halobacteriales</taxon>
        <taxon>Natrialbaceae</taxon>
        <taxon>Natronococcus</taxon>
    </lineage>
</organism>
<dbReference type="KEGG" id="nou:Natoc_3106"/>
<gene>
    <name evidence="1" type="ORF">Natoc_3106</name>
</gene>
<dbReference type="HOGENOM" id="CLU_3401592_0_0_2"/>
<dbReference type="EMBL" id="CP003929">
    <property type="protein sequence ID" value="AGB38849.1"/>
    <property type="molecule type" value="Genomic_DNA"/>
</dbReference>
<accession>L0K3D3</accession>
<proteinExistence type="predicted"/>
<sequence length="30" mass="3575">MKKQRAITDAERERDETGVLARIREFVARE</sequence>
<name>L0K3D3_9EURY</name>
<evidence type="ECO:0000313" key="2">
    <source>
        <dbReference type="Proteomes" id="UP000010878"/>
    </source>
</evidence>
<keyword evidence="2" id="KW-1185">Reference proteome</keyword>
<reference evidence="1 2" key="1">
    <citation type="submission" date="2012-11" db="EMBL/GenBank/DDBJ databases">
        <title>FINISHED of Natronococcus occultus SP4, DSM 3396.</title>
        <authorList>
            <consortium name="DOE Joint Genome Institute"/>
            <person name="Eisen J."/>
            <person name="Huntemann M."/>
            <person name="Wei C.-L."/>
            <person name="Han J."/>
            <person name="Detter J.C."/>
            <person name="Han C."/>
            <person name="Tapia R."/>
            <person name="Chen A."/>
            <person name="Kyrpides N."/>
            <person name="Mavromatis K."/>
            <person name="Markowitz V."/>
            <person name="Szeto E."/>
            <person name="Ivanova N."/>
            <person name="Mikhailova N."/>
            <person name="Ovchinnikova G."/>
            <person name="Pagani I."/>
            <person name="Pati A."/>
            <person name="Goodwin L."/>
            <person name="Nordberg H.P."/>
            <person name="Cantor M.N."/>
            <person name="Hua S.X."/>
            <person name="Woyke T."/>
            <person name="Eisen J."/>
            <person name="Klenk H.-P."/>
            <person name="Klenk H.-P."/>
        </authorList>
    </citation>
    <scope>NUCLEOTIDE SEQUENCE [LARGE SCALE GENOMIC DNA]</scope>
    <source>
        <strain evidence="1 2">SP4</strain>
    </source>
</reference>
<protein>
    <submittedName>
        <fullName evidence="1">Uncharacterized protein</fullName>
    </submittedName>
</protein>